<reference evidence="2 3" key="1">
    <citation type="submission" date="2020-01" db="EMBL/GenBank/DDBJ databases">
        <authorList>
            <person name="Gupta K D."/>
        </authorList>
    </citation>
    <scope>NUCLEOTIDE SEQUENCE [LARGE SCALE GENOMIC DNA]</scope>
</reference>
<feature type="compositionally biased region" description="Low complexity" evidence="1">
    <location>
        <begin position="22"/>
        <end position="37"/>
    </location>
</feature>
<accession>A0A8S0W7S9</accession>
<feature type="region of interest" description="Disordered" evidence="1">
    <location>
        <begin position="1"/>
        <end position="89"/>
    </location>
</feature>
<gene>
    <name evidence="2" type="ORF">AAE3_LOCUS2794</name>
</gene>
<dbReference type="Proteomes" id="UP000467700">
    <property type="component" value="Unassembled WGS sequence"/>
</dbReference>
<name>A0A8S0W7S9_CYCAE</name>
<dbReference type="EMBL" id="CACVBS010000029">
    <property type="protein sequence ID" value="CAA7260526.1"/>
    <property type="molecule type" value="Genomic_DNA"/>
</dbReference>
<protein>
    <submittedName>
        <fullName evidence="2">Uncharacterized protein</fullName>
    </submittedName>
</protein>
<feature type="compositionally biased region" description="Basic residues" evidence="1">
    <location>
        <begin position="132"/>
        <end position="142"/>
    </location>
</feature>
<proteinExistence type="predicted"/>
<dbReference type="AlphaFoldDB" id="A0A8S0W7S9"/>
<evidence type="ECO:0000256" key="1">
    <source>
        <dbReference type="SAM" id="MobiDB-lite"/>
    </source>
</evidence>
<feature type="compositionally biased region" description="Pro residues" evidence="1">
    <location>
        <begin position="1"/>
        <end position="11"/>
    </location>
</feature>
<evidence type="ECO:0000313" key="2">
    <source>
        <dbReference type="EMBL" id="CAA7260526.1"/>
    </source>
</evidence>
<evidence type="ECO:0000313" key="3">
    <source>
        <dbReference type="Proteomes" id="UP000467700"/>
    </source>
</evidence>
<sequence length="142" mass="15464">MDTPLWAPPVCPNSTRALTKHAGPAPSSSPRRVGPSSTAHPQPQERQGAHLYSYSYESENEHSPMILEYPPPPPHSFDEVPPAAMLQSNSDFSDSPIAIAFRPTSSTPNPLITLAPPLTSLRQTTPYPPSAHHAHHHPHHLT</sequence>
<keyword evidence="3" id="KW-1185">Reference proteome</keyword>
<feature type="region of interest" description="Disordered" evidence="1">
    <location>
        <begin position="123"/>
        <end position="142"/>
    </location>
</feature>
<comment type="caution">
    <text evidence="2">The sequence shown here is derived from an EMBL/GenBank/DDBJ whole genome shotgun (WGS) entry which is preliminary data.</text>
</comment>
<organism evidence="2 3">
    <name type="scientific">Cyclocybe aegerita</name>
    <name type="common">Black poplar mushroom</name>
    <name type="synonym">Agrocybe aegerita</name>
    <dbReference type="NCBI Taxonomy" id="1973307"/>
    <lineage>
        <taxon>Eukaryota</taxon>
        <taxon>Fungi</taxon>
        <taxon>Dikarya</taxon>
        <taxon>Basidiomycota</taxon>
        <taxon>Agaricomycotina</taxon>
        <taxon>Agaricomycetes</taxon>
        <taxon>Agaricomycetidae</taxon>
        <taxon>Agaricales</taxon>
        <taxon>Agaricineae</taxon>
        <taxon>Bolbitiaceae</taxon>
        <taxon>Cyclocybe</taxon>
    </lineage>
</organism>